<keyword evidence="2" id="KW-0805">Transcription regulation</keyword>
<feature type="region of interest" description="Disordered" evidence="6">
    <location>
        <begin position="65"/>
        <end position="84"/>
    </location>
</feature>
<dbReference type="Pfam" id="PF00170">
    <property type="entry name" value="bZIP_1"/>
    <property type="match status" value="1"/>
</dbReference>
<dbReference type="PROSITE" id="PS00036">
    <property type="entry name" value="BZIP_BASIC"/>
    <property type="match status" value="1"/>
</dbReference>
<dbReference type="GO" id="GO:0046982">
    <property type="term" value="F:protein heterodimerization activity"/>
    <property type="evidence" value="ECO:0007669"/>
    <property type="project" value="UniProtKB-ARBA"/>
</dbReference>
<evidence type="ECO:0000256" key="5">
    <source>
        <dbReference type="ARBA" id="ARBA00023242"/>
    </source>
</evidence>
<sequence>MAMFLSEELVEFQCPVSFETGLTTDELEEVWSLFESGGDSVSPNSGSEGSSRAVYTNNERMLRRKISNRDSARRSRWRKKRHEENLTNQMNRLRIENHELKKRLGLASRQCHVVWGDNERLRFESVALQARLSNLYRILFTMQAQQ</sequence>
<dbReference type="FunFam" id="1.20.5.170:FF:000020">
    <property type="entry name" value="BZIP transcription factor"/>
    <property type="match status" value="1"/>
</dbReference>
<organism evidence="8">
    <name type="scientific">Fagus sylvatica</name>
    <name type="common">Beechnut</name>
    <dbReference type="NCBI Taxonomy" id="28930"/>
    <lineage>
        <taxon>Eukaryota</taxon>
        <taxon>Viridiplantae</taxon>
        <taxon>Streptophyta</taxon>
        <taxon>Embryophyta</taxon>
        <taxon>Tracheophyta</taxon>
        <taxon>Spermatophyta</taxon>
        <taxon>Magnoliopsida</taxon>
        <taxon>eudicotyledons</taxon>
        <taxon>Gunneridae</taxon>
        <taxon>Pentapetalae</taxon>
        <taxon>rosids</taxon>
        <taxon>fabids</taxon>
        <taxon>Fagales</taxon>
        <taxon>Fagaceae</taxon>
        <taxon>Fagus</taxon>
    </lineage>
</organism>
<gene>
    <name evidence="8" type="ORF">FSB_LOCUS4055</name>
</gene>
<evidence type="ECO:0000259" key="7">
    <source>
        <dbReference type="PROSITE" id="PS50217"/>
    </source>
</evidence>
<keyword evidence="3" id="KW-0238">DNA-binding</keyword>
<dbReference type="InterPro" id="IPR046347">
    <property type="entry name" value="bZIP_sf"/>
</dbReference>
<dbReference type="PROSITE" id="PS50217">
    <property type="entry name" value="BZIP"/>
    <property type="match status" value="1"/>
</dbReference>
<protein>
    <recommendedName>
        <fullName evidence="7">BZIP domain-containing protein</fullName>
    </recommendedName>
</protein>
<name>A0A2N9EMY3_FAGSY</name>
<dbReference type="InterPro" id="IPR004827">
    <property type="entry name" value="bZIP"/>
</dbReference>
<dbReference type="SUPFAM" id="SSF57959">
    <property type="entry name" value="Leucine zipper domain"/>
    <property type="match status" value="1"/>
</dbReference>
<keyword evidence="4" id="KW-0804">Transcription</keyword>
<comment type="subcellular location">
    <subcellularLocation>
        <location evidence="1">Nucleus</location>
    </subcellularLocation>
</comment>
<dbReference type="AlphaFoldDB" id="A0A2N9EMY3"/>
<evidence type="ECO:0000313" key="8">
    <source>
        <dbReference type="EMBL" id="SPC76173.1"/>
    </source>
</evidence>
<dbReference type="GO" id="GO:0005634">
    <property type="term" value="C:nucleus"/>
    <property type="evidence" value="ECO:0007669"/>
    <property type="project" value="UniProtKB-SubCell"/>
</dbReference>
<feature type="domain" description="BZIP" evidence="7">
    <location>
        <begin position="58"/>
        <end position="110"/>
    </location>
</feature>
<dbReference type="SMART" id="SM00338">
    <property type="entry name" value="BRLZ"/>
    <property type="match status" value="1"/>
</dbReference>
<evidence type="ECO:0000256" key="1">
    <source>
        <dbReference type="ARBA" id="ARBA00004123"/>
    </source>
</evidence>
<keyword evidence="5" id="KW-0539">Nucleus</keyword>
<evidence type="ECO:0000256" key="4">
    <source>
        <dbReference type="ARBA" id="ARBA00023163"/>
    </source>
</evidence>
<evidence type="ECO:0000256" key="3">
    <source>
        <dbReference type="ARBA" id="ARBA00023125"/>
    </source>
</evidence>
<dbReference type="GO" id="GO:0000976">
    <property type="term" value="F:transcription cis-regulatory region binding"/>
    <property type="evidence" value="ECO:0007669"/>
    <property type="project" value="TreeGrafter"/>
</dbReference>
<dbReference type="GO" id="GO:0045893">
    <property type="term" value="P:positive regulation of DNA-templated transcription"/>
    <property type="evidence" value="ECO:0007669"/>
    <property type="project" value="TreeGrafter"/>
</dbReference>
<dbReference type="Gene3D" id="1.20.5.170">
    <property type="match status" value="1"/>
</dbReference>
<accession>A0A2N9EMY3</accession>
<dbReference type="GO" id="GO:0003700">
    <property type="term" value="F:DNA-binding transcription factor activity"/>
    <property type="evidence" value="ECO:0007669"/>
    <property type="project" value="InterPro"/>
</dbReference>
<evidence type="ECO:0000256" key="2">
    <source>
        <dbReference type="ARBA" id="ARBA00023015"/>
    </source>
</evidence>
<evidence type="ECO:0000256" key="6">
    <source>
        <dbReference type="SAM" id="MobiDB-lite"/>
    </source>
</evidence>
<dbReference type="CDD" id="cd14702">
    <property type="entry name" value="bZIP_plant_GBF1"/>
    <property type="match status" value="1"/>
</dbReference>
<dbReference type="PANTHER" id="PTHR45764:SF52">
    <property type="entry name" value="BASIC LEUCINE ZIPPER 4"/>
    <property type="match status" value="1"/>
</dbReference>
<dbReference type="PANTHER" id="PTHR45764">
    <property type="entry name" value="BZIP TRANSCRIPTION FACTOR 44"/>
    <property type="match status" value="1"/>
</dbReference>
<reference evidence="8" key="1">
    <citation type="submission" date="2018-02" db="EMBL/GenBank/DDBJ databases">
        <authorList>
            <person name="Cohen D.B."/>
            <person name="Kent A.D."/>
        </authorList>
    </citation>
    <scope>NUCLEOTIDE SEQUENCE</scope>
</reference>
<dbReference type="InterPro" id="IPR045314">
    <property type="entry name" value="bZIP_plant_GBF1"/>
</dbReference>
<proteinExistence type="predicted"/>
<dbReference type="EMBL" id="OIVN01000202">
    <property type="protein sequence ID" value="SPC76173.1"/>
    <property type="molecule type" value="Genomic_DNA"/>
</dbReference>